<name>A0AAD1FGI7_METFU</name>
<reference evidence="2 3" key="2">
    <citation type="journal article" date="2017" name="Int. J. Syst. Evol. Microbiol.">
        <title>Pseudomonas furukawaii sp. nov., a polychlorinated biphenyl-degrading bacterium isolated from biphenyl-contaminated soil in Japan.</title>
        <authorList>
            <person name="Kimura N."/>
            <person name="Watanabe T."/>
            <person name="Suenaga H."/>
            <person name="Fujihara H."/>
            <person name="Futagami T."/>
            <person name="Goto M."/>
            <person name="Hanada S."/>
            <person name="Hirose J."/>
        </authorList>
    </citation>
    <scope>NUCLEOTIDE SEQUENCE [LARGE SCALE GENOMIC DNA]</scope>
    <source>
        <strain evidence="3">DSM 10086 / NBRC 110670 / KF707</strain>
    </source>
</reference>
<feature type="region of interest" description="Disordered" evidence="1">
    <location>
        <begin position="68"/>
        <end position="89"/>
    </location>
</feature>
<dbReference type="KEGG" id="pfuw:KF707C_41620"/>
<dbReference type="AlphaFoldDB" id="A0AAD1FGI7"/>
<feature type="compositionally biased region" description="Basic residues" evidence="1">
    <location>
        <begin position="69"/>
        <end position="78"/>
    </location>
</feature>
<reference evidence="3" key="1">
    <citation type="submission" date="2015-05" db="EMBL/GenBank/DDBJ databases">
        <title>Draft genome sequencing of a biphenyl-degrading bacterium, Pseudomonas balearica KF707 (=NBRC110670).</title>
        <authorList>
            <person name="Kimura N."/>
            <person name="Hirose J."/>
            <person name="Watanabe T."/>
            <person name="Suenaga H."/>
            <person name="Fujihara H."/>
            <person name="Noguchi M."/>
            <person name="Hashimoto M."/>
            <person name="Shimodaira J."/>
            <person name="Tsuchikane K."/>
            <person name="Hosoyama A."/>
            <person name="Yamazoe A."/>
            <person name="Fujita N."/>
            <person name="Furukawa K."/>
        </authorList>
    </citation>
    <scope>NUCLEOTIDE SEQUENCE [LARGE SCALE GENOMIC DNA]</scope>
    <source>
        <strain evidence="3">DSM 10086 / NBRC 110670 / KF707</strain>
    </source>
</reference>
<feature type="region of interest" description="Disordered" evidence="1">
    <location>
        <begin position="1"/>
        <end position="21"/>
    </location>
</feature>
<evidence type="ECO:0000313" key="3">
    <source>
        <dbReference type="Proteomes" id="UP000218554"/>
    </source>
</evidence>
<accession>A0AAD1FGI7</accession>
<protein>
    <submittedName>
        <fullName evidence="2">Uncharacterized protein</fullName>
    </submittedName>
</protein>
<gene>
    <name evidence="2" type="ORF">KF707C_41620</name>
</gene>
<dbReference type="EMBL" id="AP014862">
    <property type="protein sequence ID" value="BAU75850.1"/>
    <property type="molecule type" value="Genomic_DNA"/>
</dbReference>
<sequence length="89" mass="9943">MHDVLRGCKASGEARSRSARRPVEPKRGWLAAFLLFWRLWALPADDPAGANGFAPPVPEHHALSWCASRRSRRHGRARHPLDASSTPVR</sequence>
<keyword evidence="3" id="KW-1185">Reference proteome</keyword>
<evidence type="ECO:0000256" key="1">
    <source>
        <dbReference type="SAM" id="MobiDB-lite"/>
    </source>
</evidence>
<organism evidence="2 3">
    <name type="scientific">Metapseudomonas furukawaii</name>
    <name type="common">Pseudomonas furukawaii</name>
    <dbReference type="NCBI Taxonomy" id="1149133"/>
    <lineage>
        <taxon>Bacteria</taxon>
        <taxon>Pseudomonadati</taxon>
        <taxon>Pseudomonadota</taxon>
        <taxon>Gammaproteobacteria</taxon>
        <taxon>Pseudomonadales</taxon>
        <taxon>Pseudomonadaceae</taxon>
        <taxon>Metapseudomonas</taxon>
    </lineage>
</organism>
<proteinExistence type="predicted"/>
<dbReference type="Proteomes" id="UP000218554">
    <property type="component" value="Chromosome"/>
</dbReference>
<evidence type="ECO:0000313" key="2">
    <source>
        <dbReference type="EMBL" id="BAU75850.1"/>
    </source>
</evidence>